<dbReference type="EMBL" id="VOEJ01000003">
    <property type="protein sequence ID" value="TWR29917.1"/>
    <property type="molecule type" value="Genomic_DNA"/>
</dbReference>
<feature type="domain" description="N-acetyltransferase" evidence="1">
    <location>
        <begin position="14"/>
        <end position="143"/>
    </location>
</feature>
<sequence>MVYDNENTIATSNANVVNLTTEHISQMVALTKLTNPGPFAQRTIEFGHYCGVFDGDKLVAMAGQRLHAGNFTEVSAVCTHPDYLGRGYARAILIHQVNRMLASGNTPYLHVREDNARAINVYEAIGFKIRRKVIFYVLQNEPY</sequence>
<keyword evidence="3" id="KW-1185">Reference proteome</keyword>
<comment type="caution">
    <text evidence="2">The sequence shown here is derived from an EMBL/GenBank/DDBJ whole genome shotgun (WGS) entry which is preliminary data.</text>
</comment>
<name>A0A563UEX5_9SPHI</name>
<dbReference type="Pfam" id="PF08445">
    <property type="entry name" value="FR47"/>
    <property type="match status" value="1"/>
</dbReference>
<accession>A0A563UEX5</accession>
<reference evidence="2 3" key="1">
    <citation type="submission" date="2019-07" db="EMBL/GenBank/DDBJ databases">
        <authorList>
            <person name="Kim J."/>
        </authorList>
    </citation>
    <scope>NUCLEOTIDE SEQUENCE [LARGE SCALE GENOMIC DNA]</scope>
    <source>
        <strain evidence="3">dk17</strain>
    </source>
</reference>
<dbReference type="OrthoDB" id="9797456at2"/>
<dbReference type="PROSITE" id="PS51186">
    <property type="entry name" value="GNAT"/>
    <property type="match status" value="1"/>
</dbReference>
<evidence type="ECO:0000259" key="1">
    <source>
        <dbReference type="PROSITE" id="PS51186"/>
    </source>
</evidence>
<organism evidence="2 3">
    <name type="scientific">Mucilaginibacter pallidiroseus</name>
    <dbReference type="NCBI Taxonomy" id="2599295"/>
    <lineage>
        <taxon>Bacteria</taxon>
        <taxon>Pseudomonadati</taxon>
        <taxon>Bacteroidota</taxon>
        <taxon>Sphingobacteriia</taxon>
        <taxon>Sphingobacteriales</taxon>
        <taxon>Sphingobacteriaceae</taxon>
        <taxon>Mucilaginibacter</taxon>
    </lineage>
</organism>
<evidence type="ECO:0000313" key="3">
    <source>
        <dbReference type="Proteomes" id="UP000320042"/>
    </source>
</evidence>
<dbReference type="Proteomes" id="UP000320042">
    <property type="component" value="Unassembled WGS sequence"/>
</dbReference>
<evidence type="ECO:0000313" key="2">
    <source>
        <dbReference type="EMBL" id="TWR29917.1"/>
    </source>
</evidence>
<keyword evidence="2" id="KW-0808">Transferase</keyword>
<dbReference type="CDD" id="cd04301">
    <property type="entry name" value="NAT_SF"/>
    <property type="match status" value="1"/>
</dbReference>
<dbReference type="InterPro" id="IPR013653">
    <property type="entry name" value="GCN5-like_dom"/>
</dbReference>
<gene>
    <name evidence="2" type="ORF">FPZ43_08685</name>
</gene>
<dbReference type="AlphaFoldDB" id="A0A563UEX5"/>
<dbReference type="InterPro" id="IPR000182">
    <property type="entry name" value="GNAT_dom"/>
</dbReference>
<dbReference type="Gene3D" id="3.40.630.30">
    <property type="match status" value="1"/>
</dbReference>
<dbReference type="SUPFAM" id="SSF55729">
    <property type="entry name" value="Acyl-CoA N-acyltransferases (Nat)"/>
    <property type="match status" value="1"/>
</dbReference>
<protein>
    <submittedName>
        <fullName evidence="2">GNAT family N-acetyltransferase</fullName>
    </submittedName>
</protein>
<dbReference type="GO" id="GO:0016747">
    <property type="term" value="F:acyltransferase activity, transferring groups other than amino-acyl groups"/>
    <property type="evidence" value="ECO:0007669"/>
    <property type="project" value="InterPro"/>
</dbReference>
<dbReference type="RefSeq" id="WP_146381473.1">
    <property type="nucleotide sequence ID" value="NZ_VOEJ01000003.1"/>
</dbReference>
<dbReference type="InterPro" id="IPR016181">
    <property type="entry name" value="Acyl_CoA_acyltransferase"/>
</dbReference>
<proteinExistence type="predicted"/>